<keyword evidence="3" id="KW-1185">Reference proteome</keyword>
<dbReference type="InterPro" id="IPR011050">
    <property type="entry name" value="Pectin_lyase_fold/virulence"/>
</dbReference>
<dbReference type="Proteomes" id="UP000215027">
    <property type="component" value="Chromosome II"/>
</dbReference>
<evidence type="ECO:0000259" key="1">
    <source>
        <dbReference type="Pfam" id="PF13229"/>
    </source>
</evidence>
<name>A0A160T8F6_9CHLR</name>
<organism evidence="2 3">
    <name type="scientific">Candidatus Promineifilum breve</name>
    <dbReference type="NCBI Taxonomy" id="1806508"/>
    <lineage>
        <taxon>Bacteria</taxon>
        <taxon>Bacillati</taxon>
        <taxon>Chloroflexota</taxon>
        <taxon>Ardenticatenia</taxon>
        <taxon>Candidatus Promineifilales</taxon>
        <taxon>Candidatus Promineifilaceae</taxon>
        <taxon>Candidatus Promineifilum</taxon>
    </lineage>
</organism>
<dbReference type="InterPro" id="IPR039448">
    <property type="entry name" value="Beta_helix"/>
</dbReference>
<sequence length="616" mass="63695">MSTPTDPWAAVRLLRRDSALAARFVHHYQRLSRLPRRLRRLLRRRLALTVAGAALLLAFQPDLAHLDLTGFGKPVRSYAAAADITVANGAVYIDDEDDLCSLTEAIENAIDTVHGHIHGNCAPGDPAGADTIVLPPGGEFLLTHEQGHAYLNFLGLPMITSAVTIMGNGAVIRLHPDTQADLNLLTVSPYGSLTIDNLGLAGGRVQGSHGGAIHALGPLIVRDSTFVGNTGAAIRAESTSLTVERSQFGGNSGGAISAYYADVTLHDSFITGGHNAVNSGVFVNRGDVDIDGTVFANNYTLAGGRIGGALVLASTPSAAIRHSRFTNNVTGNPNVPGFKDTAGGAIAIHDSVWPSEMHVEISHSILSGNVAGAGGGIYMSGGEVTVRETTINGNQAVYGGGILSEGGKVLLENCTISGNKAFRVVPAEGPAYGGNGGGLVVEPYLLTIRNSTIAANVADNAGGGIWTNGVWPETFFAERVLITGNAAPLGPQMAIAAFGNPLDGGFNLFGANGDPGIYGFEVGPTDIVPPAGVTTGQIVAMTLANNFGPTSTHALPPGSPAIDAAPSAQCAGQTDQRHFPRNINGDGRPSANECDIGAYEAGPLVDHWVFVPITRR</sequence>
<dbReference type="SMART" id="SM00710">
    <property type="entry name" value="PbH1"/>
    <property type="match status" value="5"/>
</dbReference>
<dbReference type="InterPro" id="IPR006626">
    <property type="entry name" value="PbH1"/>
</dbReference>
<evidence type="ECO:0000313" key="2">
    <source>
        <dbReference type="EMBL" id="CUS05688.1"/>
    </source>
</evidence>
<dbReference type="OrthoDB" id="138537at2"/>
<dbReference type="Pfam" id="PF13229">
    <property type="entry name" value="Beta_helix"/>
    <property type="match status" value="1"/>
</dbReference>
<protein>
    <recommendedName>
        <fullName evidence="1">Right handed beta helix domain-containing protein</fullName>
    </recommendedName>
</protein>
<dbReference type="PANTHER" id="PTHR11319">
    <property type="entry name" value="G PROTEIN-COUPLED RECEPTOR-RELATED"/>
    <property type="match status" value="1"/>
</dbReference>
<reference evidence="2" key="1">
    <citation type="submission" date="2016-01" db="EMBL/GenBank/DDBJ databases">
        <authorList>
            <person name="Mcilroy J.S."/>
            <person name="Karst M S."/>
            <person name="Albertsen M."/>
        </authorList>
    </citation>
    <scope>NUCLEOTIDE SEQUENCE</scope>
    <source>
        <strain evidence="2">Cfx-K</strain>
    </source>
</reference>
<dbReference type="NCBIfam" id="NF041518">
    <property type="entry name" value="choice_anch_Q"/>
    <property type="match status" value="1"/>
</dbReference>
<feature type="domain" description="Right handed beta helix" evidence="1">
    <location>
        <begin position="360"/>
        <end position="468"/>
    </location>
</feature>
<dbReference type="RefSeq" id="WP_095045065.1">
    <property type="nucleotide sequence ID" value="NZ_LN890656.1"/>
</dbReference>
<gene>
    <name evidence="2" type="ORF">CFX0092_B0154</name>
</gene>
<dbReference type="InterPro" id="IPR059226">
    <property type="entry name" value="Choice_anch_Q_dom"/>
</dbReference>
<dbReference type="EMBL" id="LN890656">
    <property type="protein sequence ID" value="CUS05688.1"/>
    <property type="molecule type" value="Genomic_DNA"/>
</dbReference>
<accession>A0A160T8F6</accession>
<dbReference type="KEGG" id="pbf:CFX0092_B0154"/>
<proteinExistence type="predicted"/>
<dbReference type="SUPFAM" id="SSF51126">
    <property type="entry name" value="Pectin lyase-like"/>
    <property type="match status" value="2"/>
</dbReference>
<evidence type="ECO:0000313" key="3">
    <source>
        <dbReference type="Proteomes" id="UP000215027"/>
    </source>
</evidence>
<dbReference type="AlphaFoldDB" id="A0A160T8F6"/>
<dbReference type="PANTHER" id="PTHR11319:SF35">
    <property type="entry name" value="OUTER MEMBRANE PROTEIN PMPC-RELATED"/>
    <property type="match status" value="1"/>
</dbReference>